<evidence type="ECO:0000313" key="2">
    <source>
        <dbReference type="WBParaSite" id="RSKR_0000225200.1"/>
    </source>
</evidence>
<protein>
    <submittedName>
        <fullName evidence="2">FERM domain-containing protein</fullName>
    </submittedName>
</protein>
<dbReference type="Proteomes" id="UP000095286">
    <property type="component" value="Unplaced"/>
</dbReference>
<organism evidence="1 2">
    <name type="scientific">Rhabditophanes sp. KR3021</name>
    <dbReference type="NCBI Taxonomy" id="114890"/>
    <lineage>
        <taxon>Eukaryota</taxon>
        <taxon>Metazoa</taxon>
        <taxon>Ecdysozoa</taxon>
        <taxon>Nematoda</taxon>
        <taxon>Chromadorea</taxon>
        <taxon>Rhabditida</taxon>
        <taxon>Tylenchina</taxon>
        <taxon>Panagrolaimomorpha</taxon>
        <taxon>Strongyloidoidea</taxon>
        <taxon>Alloionematidae</taxon>
        <taxon>Rhabditophanes</taxon>
    </lineage>
</organism>
<accession>A0AC35TN27</accession>
<reference evidence="2" key="1">
    <citation type="submission" date="2016-11" db="UniProtKB">
        <authorList>
            <consortium name="WormBaseParasite"/>
        </authorList>
    </citation>
    <scope>IDENTIFICATION</scope>
    <source>
        <strain evidence="2">KR3021</strain>
    </source>
</reference>
<proteinExistence type="predicted"/>
<evidence type="ECO:0000313" key="1">
    <source>
        <dbReference type="Proteomes" id="UP000095286"/>
    </source>
</evidence>
<name>A0AC35TN27_9BILA</name>
<dbReference type="WBParaSite" id="RSKR_0000225200.1">
    <property type="protein sequence ID" value="RSKR_0000225200.1"/>
    <property type="gene ID" value="RSKR_0000225200"/>
</dbReference>
<sequence length="2568" mass="282026">MGHLSLQINSPECGKSSIMNFDPTMTINHVCRLIRDKFFREVTNGFSDNGSDYGLFRVESDKTKCVWMEGSKTLEHYLIRNQDVLEYKNKMRQIKIRTLDGTVKTAIVDESQTIAELMMPICNKIGISNHEEYSLTKDSLLSGVSTMKINGSGTYDPRSAAPAKKSGIESNIFGTLGRKKEKKMENLRLKNHTDEELDWIDHNKTLREQGIEEEDVLVLRRRYYFSDANVERDPKQLNLLYVQCKEDVLKGLHPVNKDIAYRLAALQAFIEFGPYSERNNIDFKAFLPKEYAKQKDLDKHVLACYQHLQFEEPYSEPRKSYINECKDLYTYGVTFFVVKEKVKGRNKLVPILLGINKDCIMRLDAKTKEVIKEYPLEQVRRFVGNNKCITLDFGDYQEGYYSAQTTDGKKIDDLIAGYIDIIIKKQKMKDHLGIEGDEGSTMLEDRVAPARATLIAHGMINGQGMPVEDGRVALPGVYRSAGQGQMGSSNGLNGAQYGAVSGQILTKSMPQGHRIRVTDSQERSQRALLGTIEATKRAVEEAEEELYNPPEIKLPKFDDPSSRRWIEEQTRTQKEGVAERISAMGAATAEVVQLTAVVDETDTRVGSAIATIGSNMPEMGRNVRELAHLMYDERRSETLVESARNLCQSLKGFLDTVEPTSEPQSRKHVLEAASRVGEYSKQVMNTMEEQTIEHRLFQDQLVDKAKSVATSAARLVLQAKNVSAECPEPEIKDRVIQSATQCAFATSQLVACTRVVGSMIANPECQYQLSNAATHVSSAVTTLIEESDVACTTITTGNGPRYNMDIHAAARAVTSALDDLLEHSKTSPKQHKVQQDSAYDHMMRSSNRLISTQHSTQDMVRQSESAIRHSRIIVEQMESEAQEQSPEQREKLLSAARSVAQATSHMIDATKQCQSRPQEAEHQVHLKTAAEQLVNATSEALSSKNSERILQSLEQAARKTAASATQTIGAVSQAIPHINNRSVTETLIVECTETAEVLPRLKESIKQSQSAVTEADRFTAQSRLAHDVSKIIPQTTKFVEVTRRAVHSVQNQDLAENLQKFSQQLNENISELRVAFNNAQQSNYDLTLVRSEDLISKLDQDLVSISQAYSAGTLLPLPYQKAETSASEVVQSARSLGSSLAQLVSAEASSDRHHLGSSAVEVAHCLREFTSSIHSVCASRKTTPVLEIVNKARSVVHDSGIIYEKVRAHSEQQQLAEACRTVTISLKKCLDLLPDNIVVDKAIDQVRNIETSITIQPTSQPITIEDIREKADKVIETNGHLLVNMIAPEQGAVVECFATAYTDFHTTVKKAIIVNRGAPELKAKQQINLDLTKEEACTILSKVKASINELSAAPQIKQELIQSTRKLTEIVNVIVEEFSSQQQSPWITECDNSLRQIESCRHLLDNALYPINNKGYYESLESVTEQAKKLGEGMKGIARNAKAVDTESLCESVHIAAEAVCGLVEAAAQSAYLVGVAEPSSVPGKQALFDSQSFESSLSVVKRICSDIQQEKYVRASLIGDTTVLASHTSALSNLCREMSMQALNVNSKKQFIQYGTDLVTSTASFIKSVKDVDRDFASHTNKIDLVEKTYAVQHAAENLEAFTKGNEFIPIPAKISARGAEAQKPVLTSGRQMLFATCEMFKTAKALALSPKDASTWQKLADNSTVVSESIKKLVSAIRDEAPGQNDLDASITRLRTLMQSIETSSMAAYQGQLPQSSISEQRVQQQIIHASQSIIDRIDTFKEAANNASEKISHEVRENMLAMESLVQSGIHAASYAVDNRVQNDLFNLCKTVVESEFQFMHAAKDAGGNPQATELHKIVNEKSYLVSDALNELQRYVRVMESEAGVIHGMVDSISRSIQMTDQTRHIDQQSTFADSQTRMISALEAINKIATDMPSIGPEHLGTMALNLSDYYQQCAQDSVAAVALLSSPDIAHKLRVAVQKLGTACIELVKIAGKRKAHPNDQWIFKELQKASSSVIDGVQEVLAALHEGSKGTQACINAANTVSGIIGDLDTTIMFATSGSLNTGVGSGQDTFASHRETILKTAKALIEDTKALVSGAASNQEQLAVAAQNAVKTILNLTESVKNSASSLNSEHSEAQVMVIHAVRDVAASLAHLIQSTKNASGKSLHDPAMNSLKEAAKGMVFNVTGLLKTVKVIENESQRGTRALEAAIEAIENEIRIFDSGEGHIRENASPEDIFRASKSVGEATSKAANAANTLTQEDLITSANLARGAVHELLLVARSIGHNVDNAELRYKINDNGREVALQIKTLLTFLLHILLKNGFDISAKNNLIYAAQKISQLTGDLINCGESMKGDDEWGTNDPTIIAENELLGAATSIEAAAIKLAQLKPRRHTSEITRVDENLPFDEHILSASHGITNAVKTLVRAASEAQKELVSQGRLDPNPTNPHSQDYQWSEGLISAARMVVAAVHQLCGEANNVVLGRGTEEKLISAAKQVASSTAHLLVACKVKSDIGSLATQRLQAAGNAVKTATESLVAAAKQTISTDERPFKISQSLVNGISQVWQATTEVYTKERELKEAREKLATINKQRYERSGTPDAI</sequence>